<dbReference type="PROSITE" id="PS50088">
    <property type="entry name" value="ANK_REPEAT"/>
    <property type="match status" value="1"/>
</dbReference>
<evidence type="ECO:0008006" key="4">
    <source>
        <dbReference type="Google" id="ProtNLM"/>
    </source>
</evidence>
<organism evidence="2 3">
    <name type="scientific">Paracoccus saliphilus</name>
    <dbReference type="NCBI Taxonomy" id="405559"/>
    <lineage>
        <taxon>Bacteria</taxon>
        <taxon>Pseudomonadati</taxon>
        <taxon>Pseudomonadota</taxon>
        <taxon>Alphaproteobacteria</taxon>
        <taxon>Rhodobacterales</taxon>
        <taxon>Paracoccaceae</taxon>
        <taxon>Paracoccus</taxon>
    </lineage>
</organism>
<comment type="caution">
    <text evidence="2">The sequence shown here is derived from an EMBL/GenBank/DDBJ whole genome shotgun (WGS) entry which is preliminary data.</text>
</comment>
<name>A0AA45W7I0_9RHOB</name>
<gene>
    <name evidence="2" type="ORF">SAMN05421772_11751</name>
</gene>
<reference evidence="2 3" key="1">
    <citation type="submission" date="2017-01" db="EMBL/GenBank/DDBJ databases">
        <authorList>
            <person name="Varghese N."/>
            <person name="Submissions S."/>
        </authorList>
    </citation>
    <scope>NUCLEOTIDE SEQUENCE [LARGE SCALE GENOMIC DNA]</scope>
    <source>
        <strain evidence="2 3">DSM 18447</strain>
    </source>
</reference>
<dbReference type="InterPro" id="IPR002110">
    <property type="entry name" value="Ankyrin_rpt"/>
</dbReference>
<proteinExistence type="predicted"/>
<protein>
    <recommendedName>
        <fullName evidence="4">Ankyrin repeat-containing protein</fullName>
    </recommendedName>
</protein>
<dbReference type="AlphaFoldDB" id="A0AA45W7I0"/>
<evidence type="ECO:0000313" key="3">
    <source>
        <dbReference type="Proteomes" id="UP000186216"/>
    </source>
</evidence>
<keyword evidence="1" id="KW-0040">ANK repeat</keyword>
<dbReference type="Proteomes" id="UP000186216">
    <property type="component" value="Unassembled WGS sequence"/>
</dbReference>
<dbReference type="Gene3D" id="1.25.40.20">
    <property type="entry name" value="Ankyrin repeat-containing domain"/>
    <property type="match status" value="1"/>
</dbReference>
<dbReference type="InterPro" id="IPR036770">
    <property type="entry name" value="Ankyrin_rpt-contain_sf"/>
</dbReference>
<sequence length="318" mass="35410">MRRVVYLVLVLCLVAGTAFVFHSPPHWLREALLTEPAYRADRLFQREDPNYDPDIHKLAQKIEWGDKIALDDVAWLGERIDQRHGKDITLLFHALSAGNIAAVDALLAAGADTSIPDKVSGSDRNFVYYLTLSGGDILDQPGINRVIASYLEHGGNPNGTGGLDENGKLLHGLRVVLPEGIALSKNYEGLRMVLAAGADPWLPVVDKSSGEYSGNAVDALARAQAFALLDELIESGYFDNRSQLELEHFLTALGGYAQRRDDASREIKRIAMRVLKRNPHYIETATHDVRTPRIFKDHWSDPEPGEIPWDEIRSDRVK</sequence>
<dbReference type="EMBL" id="FTOU01000017">
    <property type="protein sequence ID" value="SIT09329.1"/>
    <property type="molecule type" value="Genomic_DNA"/>
</dbReference>
<accession>A0AA45W7I0</accession>
<feature type="repeat" description="ANK" evidence="1">
    <location>
        <begin position="86"/>
        <end position="118"/>
    </location>
</feature>
<evidence type="ECO:0000313" key="2">
    <source>
        <dbReference type="EMBL" id="SIT09329.1"/>
    </source>
</evidence>
<evidence type="ECO:0000256" key="1">
    <source>
        <dbReference type="PROSITE-ProRule" id="PRU00023"/>
    </source>
</evidence>